<keyword evidence="2" id="KW-1185">Reference proteome</keyword>
<evidence type="ECO:0000313" key="2">
    <source>
        <dbReference type="Proteomes" id="UP000537825"/>
    </source>
</evidence>
<organism evidence="1 2">
    <name type="scientific">Corallococcus exiguus</name>
    <dbReference type="NCBI Taxonomy" id="83462"/>
    <lineage>
        <taxon>Bacteria</taxon>
        <taxon>Pseudomonadati</taxon>
        <taxon>Myxococcota</taxon>
        <taxon>Myxococcia</taxon>
        <taxon>Myxococcales</taxon>
        <taxon>Cystobacterineae</taxon>
        <taxon>Myxococcaceae</taxon>
        <taxon>Corallococcus</taxon>
    </lineage>
</organism>
<accession>A0A7X4YG43</accession>
<protein>
    <submittedName>
        <fullName evidence="1">Uncharacterized protein</fullName>
    </submittedName>
</protein>
<dbReference type="AlphaFoldDB" id="A0A7X4YG43"/>
<dbReference type="EMBL" id="JAAAPK010000011">
    <property type="protein sequence ID" value="NBC44795.1"/>
    <property type="molecule type" value="Genomic_DNA"/>
</dbReference>
<evidence type="ECO:0000313" key="1">
    <source>
        <dbReference type="EMBL" id="NBC44795.1"/>
    </source>
</evidence>
<gene>
    <name evidence="1" type="ORF">GTZ93_33845</name>
</gene>
<name>A0A7X4YG43_9BACT</name>
<dbReference type="RefSeq" id="WP_161663218.1">
    <property type="nucleotide sequence ID" value="NZ_CBCSLE010000011.1"/>
</dbReference>
<comment type="caution">
    <text evidence="1">The sequence shown here is derived from an EMBL/GenBank/DDBJ whole genome shotgun (WGS) entry which is preliminary data.</text>
</comment>
<proteinExistence type="predicted"/>
<sequence length="57" mass="6285">MNEHDLHGVGPALRAKWERLGAKTLRGLTLEQPGPEMSRGGVEVIDDGWFESAARLE</sequence>
<reference evidence="1 2" key="1">
    <citation type="submission" date="2020-01" db="EMBL/GenBank/DDBJ databases">
        <title>The draft genome sequence of Corallococcus exiguus DSM 14696.</title>
        <authorList>
            <person name="Zhang X."/>
            <person name="Zhu H."/>
        </authorList>
    </citation>
    <scope>NUCLEOTIDE SEQUENCE [LARGE SCALE GENOMIC DNA]</scope>
    <source>
        <strain evidence="1 2">DSM 14696</strain>
    </source>
</reference>
<dbReference type="Proteomes" id="UP000537825">
    <property type="component" value="Unassembled WGS sequence"/>
</dbReference>